<comment type="subcellular location">
    <subcellularLocation>
        <location evidence="1">Endomembrane system</location>
    </subcellularLocation>
</comment>
<feature type="compositionally biased region" description="Low complexity" evidence="5">
    <location>
        <begin position="853"/>
        <end position="865"/>
    </location>
</feature>
<dbReference type="SUPFAM" id="SSF48371">
    <property type="entry name" value="ARM repeat"/>
    <property type="match status" value="1"/>
</dbReference>
<evidence type="ECO:0000256" key="3">
    <source>
        <dbReference type="ARBA" id="ARBA00022927"/>
    </source>
</evidence>
<keyword evidence="4" id="KW-0472">Membrane</keyword>
<dbReference type="GO" id="GO:0006886">
    <property type="term" value="P:intracellular protein transport"/>
    <property type="evidence" value="ECO:0007669"/>
    <property type="project" value="InterPro"/>
</dbReference>
<dbReference type="Proteomes" id="UP000037923">
    <property type="component" value="Unassembled WGS sequence"/>
</dbReference>
<dbReference type="PANTHER" id="PTHR22780">
    <property type="entry name" value="ADAPTIN, ALPHA/GAMMA/EPSILON"/>
    <property type="match status" value="1"/>
</dbReference>
<dbReference type="Pfam" id="PF14807">
    <property type="entry name" value="AP4E_app_platf"/>
    <property type="match status" value="1"/>
</dbReference>
<dbReference type="GO" id="GO:0030117">
    <property type="term" value="C:membrane coat"/>
    <property type="evidence" value="ECO:0007669"/>
    <property type="project" value="InterPro"/>
</dbReference>
<dbReference type="GO" id="GO:0016192">
    <property type="term" value="P:vesicle-mediated transport"/>
    <property type="evidence" value="ECO:0007669"/>
    <property type="project" value="InterPro"/>
</dbReference>
<dbReference type="VEuPathDB" id="TriTrypDB:LpyrH10_04_4160"/>
<proteinExistence type="predicted"/>
<organism evidence="8 9">
    <name type="scientific">Leptomonas pyrrhocoris</name>
    <name type="common">Firebug parasite</name>
    <dbReference type="NCBI Taxonomy" id="157538"/>
    <lineage>
        <taxon>Eukaryota</taxon>
        <taxon>Discoba</taxon>
        <taxon>Euglenozoa</taxon>
        <taxon>Kinetoplastea</taxon>
        <taxon>Metakinetoplastina</taxon>
        <taxon>Trypanosomatida</taxon>
        <taxon>Trypanosomatidae</taxon>
        <taxon>Leishmaniinae</taxon>
        <taxon>Leptomonas</taxon>
    </lineage>
</organism>
<dbReference type="RefSeq" id="XP_015661612.1">
    <property type="nucleotide sequence ID" value="XM_015800010.1"/>
</dbReference>
<dbReference type="GeneID" id="26903157"/>
<dbReference type="OrthoDB" id="29308at2759"/>
<dbReference type="OMA" id="KMTNPAN"/>
<evidence type="ECO:0000256" key="5">
    <source>
        <dbReference type="SAM" id="MobiDB-lite"/>
    </source>
</evidence>
<feature type="domain" description="AP-4 complex subunit epsilon-1 C-terminal" evidence="7">
    <location>
        <begin position="993"/>
        <end position="1098"/>
    </location>
</feature>
<evidence type="ECO:0000256" key="2">
    <source>
        <dbReference type="ARBA" id="ARBA00022448"/>
    </source>
</evidence>
<evidence type="ECO:0000256" key="4">
    <source>
        <dbReference type="ARBA" id="ARBA00023136"/>
    </source>
</evidence>
<comment type="caution">
    <text evidence="8">The sequence shown here is derived from an EMBL/GenBank/DDBJ whole genome shotgun (WGS) entry which is preliminary data.</text>
</comment>
<dbReference type="Pfam" id="PF01602">
    <property type="entry name" value="Adaptin_N"/>
    <property type="match status" value="1"/>
</dbReference>
<dbReference type="AlphaFoldDB" id="A0A0M9G644"/>
<dbReference type="RefSeq" id="XP_015661611.1">
    <property type="nucleotide sequence ID" value="XM_015800009.1"/>
</dbReference>
<dbReference type="Gene3D" id="1.25.10.10">
    <property type="entry name" value="Leucine-rich Repeat Variant"/>
    <property type="match status" value="1"/>
</dbReference>
<dbReference type="InterPro" id="IPR028269">
    <property type="entry name" value="AP4E1_C"/>
</dbReference>
<dbReference type="InterPro" id="IPR002553">
    <property type="entry name" value="Clathrin/coatomer_adapt-like_N"/>
</dbReference>
<protein>
    <submittedName>
        <fullName evidence="8">Putative epsilon-adaptin putativeAP-1/4 adapter complex gamma/epsilon subunit</fullName>
    </submittedName>
</protein>
<dbReference type="EMBL" id="LGTL01000004">
    <property type="protein sequence ID" value="KPA83172.1"/>
    <property type="molecule type" value="Genomic_DNA"/>
</dbReference>
<feature type="region of interest" description="Disordered" evidence="5">
    <location>
        <begin position="886"/>
        <end position="928"/>
    </location>
</feature>
<evidence type="ECO:0000259" key="7">
    <source>
        <dbReference type="Pfam" id="PF14807"/>
    </source>
</evidence>
<feature type="compositionally biased region" description="Polar residues" evidence="5">
    <location>
        <begin position="899"/>
        <end position="919"/>
    </location>
</feature>
<dbReference type="GO" id="GO:0012505">
    <property type="term" value="C:endomembrane system"/>
    <property type="evidence" value="ECO:0007669"/>
    <property type="project" value="UniProtKB-SubCell"/>
</dbReference>
<evidence type="ECO:0000313" key="8">
    <source>
        <dbReference type="EMBL" id="KPA83173.1"/>
    </source>
</evidence>
<evidence type="ECO:0000259" key="6">
    <source>
        <dbReference type="Pfam" id="PF01602"/>
    </source>
</evidence>
<keyword evidence="2" id="KW-0813">Transport</keyword>
<keyword evidence="9" id="KW-1185">Reference proteome</keyword>
<dbReference type="InterPro" id="IPR016024">
    <property type="entry name" value="ARM-type_fold"/>
</dbReference>
<sequence>MSKFYSAETQQGHSSHFVQYIRKIAEASSKQEEDQIVEEDLKALKTTLTSSTAKDEELLKEYAVRAYYAELMGHSAEFAYIHCINLSCHHRLIFKRTGYLATKLMVNPDSELMYLIVSSIQRDLKSPNYLEVSAALTAAAQMLRPELMTVVQGDLPGLITHEKPLVRRKAVEAMHAFYVRTDTAVGDVAAFRQVLCDRDPSVMDAATRLLHEVVERNPEAHRDLLDSFILILSQVIERRLPRTYEYHRTPAPWLQIRVIQLLTILIGDDPQRAQKAAHVLEEAMQRADNGKLIGFAIICELVRTAACIPQLPTLLRLSAETVSGLITSRNPNLRCAGIQALSYMVRVQPELAAEHQEVVMSCLENADETIRRKTIWLLFAICDSDNVGPIARRLIRFLSKVGDPFLKRSTTRGLCRLMEQYATSPWWYIHTMNSVLAVAAECVLPATVQRMLKLIAEGQGADEAADTSFRIRCVETYFAITGGGALPAGAGEGPPSAIAAARSSHADLECSGSGGVGSASGNSSAVPDVLRRIGAWVMGEYGFLTSKISGKMFLDRLCDLMEQTEDGETRCWILMAMMKATAHTSPSQRASSPGGAGVSDYADDIVAQYQESRCIPLQQRCYEFAALRQQPELLRRVLPKDGFCEAMEVDPELHFLDAFIETAVARGAQRYKQPADLAALRQQQVTASALQAESALRTAAYVPVRPTEIRPVWSSSSSAPPLSGEASAATASAAAAASVPSLLGQAGVDSSIARANAGLAQSVLQGSEKLVLRPTATKRWGAQNLREVAAEEEEVHLQTAAAVAVGGGGVVWGADAAEPTAAPSSSTAAAAAASLQGGSAFEKAGGVHDDGDSGAVSGTPAAAAGATGGMKPVSAKNAKFIRSIFGGGRRKGGDAASSAPKTSSADPHTVAASTSKQSTPAPPPQSNVVMDSLFATDVASPHSVASPVYRRSDTPLDWFISNPTARSSLRTTKTPPTPKSALLSALQPVNSSFHTEQFGRLWQVMGASGERKEQLRFFDISSYDTSNGFLQQHLLRACSMSVVQIIGKEIIAAAQYTTESGKEEYVLAHLNVVNSTTLSAIVRSSRRELSTEVLHAMNNT</sequence>
<keyword evidence="3" id="KW-0653">Protein transport</keyword>
<feature type="region of interest" description="Disordered" evidence="5">
    <location>
        <begin position="842"/>
        <end position="872"/>
    </location>
</feature>
<accession>A0A0M9G644</accession>
<name>A0A0M9G644_LEPPY</name>
<dbReference type="InterPro" id="IPR050840">
    <property type="entry name" value="Adaptor_Complx_Large_Subunit"/>
</dbReference>
<dbReference type="InterPro" id="IPR011989">
    <property type="entry name" value="ARM-like"/>
</dbReference>
<feature type="domain" description="Clathrin/coatomer adaptor adaptin-like N-terminal" evidence="6">
    <location>
        <begin position="38"/>
        <end position="457"/>
    </location>
</feature>
<reference evidence="8 9" key="1">
    <citation type="submission" date="2015-07" db="EMBL/GenBank/DDBJ databases">
        <title>High-quality genome of monoxenous trypanosomatid Leptomonas pyrrhocoris.</title>
        <authorList>
            <person name="Flegontov P."/>
            <person name="Butenko A."/>
            <person name="Firsov S."/>
            <person name="Vlcek C."/>
            <person name="Logacheva M.D."/>
            <person name="Field M."/>
            <person name="Filatov D."/>
            <person name="Flegontova O."/>
            <person name="Gerasimov E."/>
            <person name="Jackson A.P."/>
            <person name="Kelly S."/>
            <person name="Opperdoes F."/>
            <person name="O'Reilly A."/>
            <person name="Votypka J."/>
            <person name="Yurchenko V."/>
            <person name="Lukes J."/>
        </authorList>
    </citation>
    <scope>NUCLEOTIDE SEQUENCE [LARGE SCALE GENOMIC DNA]</scope>
    <source>
        <strain evidence="8">H10</strain>
    </source>
</reference>
<dbReference type="EMBL" id="LGTL01000004">
    <property type="protein sequence ID" value="KPA83173.1"/>
    <property type="molecule type" value="Genomic_DNA"/>
</dbReference>
<evidence type="ECO:0000313" key="9">
    <source>
        <dbReference type="Proteomes" id="UP000037923"/>
    </source>
</evidence>
<gene>
    <name evidence="8" type="ORF">ABB37_02866</name>
</gene>
<evidence type="ECO:0000256" key="1">
    <source>
        <dbReference type="ARBA" id="ARBA00004308"/>
    </source>
</evidence>